<reference evidence="1 2" key="1">
    <citation type="submission" date="2017-05" db="EMBL/GenBank/DDBJ databases">
        <authorList>
            <person name="Varghese N."/>
            <person name="Submissions S."/>
        </authorList>
    </citation>
    <scope>NUCLEOTIDE SEQUENCE [LARGE SCALE GENOMIC DNA]</scope>
    <source>
        <strain evidence="1 2">DSM 45474</strain>
    </source>
</reference>
<dbReference type="Proteomes" id="UP000315636">
    <property type="component" value="Unassembled WGS sequence"/>
</dbReference>
<sequence>MVCDQRVGGGGSPTTNPVNGTLERLCYNKGGSTAWSCRSNRVEPRETSRPYEAVASCGVEGFYMFRYGGGKYVYPRHHLEFAIVLE</sequence>
<accession>A0A521BSZ1</accession>
<evidence type="ECO:0000313" key="1">
    <source>
        <dbReference type="EMBL" id="SMO50175.1"/>
    </source>
</evidence>
<keyword evidence="2" id="KW-1185">Reference proteome</keyword>
<organism evidence="1 2">
    <name type="scientific">Melghirimyces algeriensis</name>
    <dbReference type="NCBI Taxonomy" id="910412"/>
    <lineage>
        <taxon>Bacteria</taxon>
        <taxon>Bacillati</taxon>
        <taxon>Bacillota</taxon>
        <taxon>Bacilli</taxon>
        <taxon>Bacillales</taxon>
        <taxon>Thermoactinomycetaceae</taxon>
        <taxon>Melghirimyces</taxon>
    </lineage>
</organism>
<dbReference type="EMBL" id="FXTI01000002">
    <property type="protein sequence ID" value="SMO50175.1"/>
    <property type="molecule type" value="Genomic_DNA"/>
</dbReference>
<dbReference type="AlphaFoldDB" id="A0A521BSZ1"/>
<gene>
    <name evidence="1" type="ORF">SAMN06264849_102382</name>
</gene>
<protein>
    <submittedName>
        <fullName evidence="1">Uncharacterized protein</fullName>
    </submittedName>
</protein>
<name>A0A521BSZ1_9BACL</name>
<evidence type="ECO:0000313" key="2">
    <source>
        <dbReference type="Proteomes" id="UP000315636"/>
    </source>
</evidence>
<proteinExistence type="predicted"/>